<protein>
    <submittedName>
        <fullName evidence="2">Uncharacterized protein</fullName>
    </submittedName>
</protein>
<feature type="chain" id="PRO_5046452359" evidence="1">
    <location>
        <begin position="25"/>
        <end position="207"/>
    </location>
</feature>
<dbReference type="EMBL" id="CP019437">
    <property type="protein sequence ID" value="AQS46804.1"/>
    <property type="molecule type" value="Genomic_DNA"/>
</dbReference>
<organism evidence="2 3">
    <name type="scientific">Thioclava nitratireducens</name>
    <dbReference type="NCBI Taxonomy" id="1915078"/>
    <lineage>
        <taxon>Bacteria</taxon>
        <taxon>Pseudomonadati</taxon>
        <taxon>Pseudomonadota</taxon>
        <taxon>Alphaproteobacteria</taxon>
        <taxon>Rhodobacterales</taxon>
        <taxon>Paracoccaceae</taxon>
        <taxon>Thioclava</taxon>
    </lineage>
</organism>
<gene>
    <name evidence="2" type="ORF">BMG03_02530</name>
</gene>
<accession>A0ABN4X8W7</accession>
<reference evidence="2 3" key="1">
    <citation type="submission" date="2017-01" db="EMBL/GenBank/DDBJ databases">
        <title>The complete genome sequence of a sulfur-oxidizing marine bacterium Thioclava sp. 25B10_4T.</title>
        <authorList>
            <person name="Liu Y."/>
            <person name="Lai Q."/>
            <person name="Shao Z."/>
        </authorList>
    </citation>
    <scope>NUCLEOTIDE SEQUENCE [LARGE SCALE GENOMIC DNA]</scope>
    <source>
        <strain evidence="2 3">25B10_4</strain>
    </source>
</reference>
<name>A0ABN4X8W7_9RHOB</name>
<evidence type="ECO:0000313" key="3">
    <source>
        <dbReference type="Proteomes" id="UP000185622"/>
    </source>
</evidence>
<feature type="signal peptide" evidence="1">
    <location>
        <begin position="1"/>
        <end position="24"/>
    </location>
</feature>
<evidence type="ECO:0000256" key="1">
    <source>
        <dbReference type="SAM" id="SignalP"/>
    </source>
</evidence>
<proteinExistence type="predicted"/>
<keyword evidence="3" id="KW-1185">Reference proteome</keyword>
<sequence length="207" mass="21497">MRNLLLSAALIALPVASFSMVEMAMNTGGPGASAAQAASLGDMSPYETIVSDTQMLAKKGEFTAAEKRITDLETLWDKNAAKLRKADPSAWGMIDGAADKAFAALRTKSPDSKTVMQSLNGLQTALADPVPSEVGAVQKVAGIAVTDKTGHALPCEAMIGKVRDTLGGKTAPQAVSDLQAKALERCNADDDTRADAFSAQALAMLND</sequence>
<evidence type="ECO:0000313" key="2">
    <source>
        <dbReference type="EMBL" id="AQS46804.1"/>
    </source>
</evidence>
<dbReference type="Proteomes" id="UP000185622">
    <property type="component" value="Chromosome"/>
</dbReference>
<keyword evidence="1" id="KW-0732">Signal</keyword>